<feature type="compositionally biased region" description="Polar residues" evidence="1">
    <location>
        <begin position="326"/>
        <end position="342"/>
    </location>
</feature>
<feature type="region of interest" description="Disordered" evidence="1">
    <location>
        <begin position="188"/>
        <end position="217"/>
    </location>
</feature>
<name>A0AAD7JJA3_9AGAR</name>
<evidence type="ECO:0000256" key="1">
    <source>
        <dbReference type="SAM" id="MobiDB-lite"/>
    </source>
</evidence>
<feature type="region of interest" description="Disordered" evidence="1">
    <location>
        <begin position="81"/>
        <end position="109"/>
    </location>
</feature>
<evidence type="ECO:0000313" key="3">
    <source>
        <dbReference type="Proteomes" id="UP001215280"/>
    </source>
</evidence>
<feature type="compositionally biased region" description="Low complexity" evidence="1">
    <location>
        <begin position="204"/>
        <end position="213"/>
    </location>
</feature>
<sequence>MSHAISQPSEHSNFQCRWNWCRHASPTVRELLAHVSQEHVQKTKFCLLREIPMHIRAEEGNDSMSGMTVNDGSYNQFEAQNHNIDTEPNPSSSLPSPPASSPIPHATGSHVLDLNTSERLAKRQKIAPPAIDATPSPRKSVGLNPQTPPPRLDRTPNFATLASPPESVAVPNPELPDLNTLISNTLARSKKPVSTPTRSQEHPSSQSFSGSDGSVERQLTQSADMDFDTSFDVVNFDHEAIVGSGSEQNIYAGELNWDDEPSQNLPRSRSQTPSQSQPQSGPIDTTPPRSPIQRKQSWYQSPGHVSRPMRIGALHPSPASILARQNDTPILDSPSPQVQQRVSPAKTYLSGSLKIQSPQRPNQGHIGALNPKDTISQPTYSQISYQQASQMSPFVPQTQAPYRSPSTSQQ</sequence>
<accession>A0AAD7JJA3</accession>
<gene>
    <name evidence="2" type="ORF">DFH07DRAFT_372180</name>
</gene>
<dbReference type="EMBL" id="JARJLG010000036">
    <property type="protein sequence ID" value="KAJ7765052.1"/>
    <property type="molecule type" value="Genomic_DNA"/>
</dbReference>
<dbReference type="AlphaFoldDB" id="A0AAD7JJA3"/>
<feature type="compositionally biased region" description="Low complexity" evidence="1">
    <location>
        <begin position="266"/>
        <end position="282"/>
    </location>
</feature>
<feature type="region of interest" description="Disordered" evidence="1">
    <location>
        <begin position="127"/>
        <end position="176"/>
    </location>
</feature>
<feature type="compositionally biased region" description="Polar residues" evidence="1">
    <location>
        <begin position="349"/>
        <end position="362"/>
    </location>
</feature>
<organism evidence="2 3">
    <name type="scientific">Mycena maculata</name>
    <dbReference type="NCBI Taxonomy" id="230809"/>
    <lineage>
        <taxon>Eukaryota</taxon>
        <taxon>Fungi</taxon>
        <taxon>Dikarya</taxon>
        <taxon>Basidiomycota</taxon>
        <taxon>Agaricomycotina</taxon>
        <taxon>Agaricomycetes</taxon>
        <taxon>Agaricomycetidae</taxon>
        <taxon>Agaricales</taxon>
        <taxon>Marasmiineae</taxon>
        <taxon>Mycenaceae</taxon>
        <taxon>Mycena</taxon>
    </lineage>
</organism>
<proteinExistence type="predicted"/>
<feature type="compositionally biased region" description="Polar residues" evidence="1">
    <location>
        <begin position="373"/>
        <end position="410"/>
    </location>
</feature>
<reference evidence="2" key="1">
    <citation type="submission" date="2023-03" db="EMBL/GenBank/DDBJ databases">
        <title>Massive genome expansion in bonnet fungi (Mycena s.s.) driven by repeated elements and novel gene families across ecological guilds.</title>
        <authorList>
            <consortium name="Lawrence Berkeley National Laboratory"/>
            <person name="Harder C.B."/>
            <person name="Miyauchi S."/>
            <person name="Viragh M."/>
            <person name="Kuo A."/>
            <person name="Thoen E."/>
            <person name="Andreopoulos B."/>
            <person name="Lu D."/>
            <person name="Skrede I."/>
            <person name="Drula E."/>
            <person name="Henrissat B."/>
            <person name="Morin E."/>
            <person name="Kohler A."/>
            <person name="Barry K."/>
            <person name="LaButti K."/>
            <person name="Morin E."/>
            <person name="Salamov A."/>
            <person name="Lipzen A."/>
            <person name="Mereny Z."/>
            <person name="Hegedus B."/>
            <person name="Baldrian P."/>
            <person name="Stursova M."/>
            <person name="Weitz H."/>
            <person name="Taylor A."/>
            <person name="Grigoriev I.V."/>
            <person name="Nagy L.G."/>
            <person name="Martin F."/>
            <person name="Kauserud H."/>
        </authorList>
    </citation>
    <scope>NUCLEOTIDE SEQUENCE</scope>
    <source>
        <strain evidence="2">CBHHK188m</strain>
    </source>
</reference>
<protein>
    <submittedName>
        <fullName evidence="2">Uncharacterized protein</fullName>
    </submittedName>
</protein>
<feature type="region of interest" description="Disordered" evidence="1">
    <location>
        <begin position="326"/>
        <end position="410"/>
    </location>
</feature>
<keyword evidence="3" id="KW-1185">Reference proteome</keyword>
<dbReference type="Proteomes" id="UP001215280">
    <property type="component" value="Unassembled WGS sequence"/>
</dbReference>
<feature type="compositionally biased region" description="Polar residues" evidence="1">
    <location>
        <begin position="188"/>
        <end position="198"/>
    </location>
</feature>
<evidence type="ECO:0000313" key="2">
    <source>
        <dbReference type="EMBL" id="KAJ7765052.1"/>
    </source>
</evidence>
<comment type="caution">
    <text evidence="2">The sequence shown here is derived from an EMBL/GenBank/DDBJ whole genome shotgun (WGS) entry which is preliminary data.</text>
</comment>
<feature type="region of interest" description="Disordered" evidence="1">
    <location>
        <begin position="256"/>
        <end position="312"/>
    </location>
</feature>